<feature type="compositionally biased region" description="Pro residues" evidence="5">
    <location>
        <begin position="24"/>
        <end position="34"/>
    </location>
</feature>
<dbReference type="SMART" id="SM00448">
    <property type="entry name" value="REC"/>
    <property type="match status" value="1"/>
</dbReference>
<evidence type="ECO:0000256" key="5">
    <source>
        <dbReference type="SAM" id="MobiDB-lite"/>
    </source>
</evidence>
<dbReference type="InterPro" id="IPR036890">
    <property type="entry name" value="HATPase_C_sf"/>
</dbReference>
<evidence type="ECO:0000259" key="6">
    <source>
        <dbReference type="PROSITE" id="PS50109"/>
    </source>
</evidence>
<dbReference type="InterPro" id="IPR003661">
    <property type="entry name" value="HisK_dim/P_dom"/>
</dbReference>
<dbReference type="InterPro" id="IPR004358">
    <property type="entry name" value="Sig_transdc_His_kin-like_C"/>
</dbReference>
<dbReference type="Gene3D" id="1.10.287.130">
    <property type="match status" value="1"/>
</dbReference>
<dbReference type="EC" id="2.7.13.3" evidence="2"/>
<feature type="region of interest" description="Disordered" evidence="5">
    <location>
        <begin position="15"/>
        <end position="37"/>
    </location>
</feature>
<dbReference type="AlphaFoldDB" id="A0A1M5HCV0"/>
<dbReference type="Gene3D" id="3.30.565.10">
    <property type="entry name" value="Histidine kinase-like ATPase, C-terminal domain"/>
    <property type="match status" value="1"/>
</dbReference>
<dbReference type="SUPFAM" id="SSF52172">
    <property type="entry name" value="CheY-like"/>
    <property type="match status" value="1"/>
</dbReference>
<protein>
    <recommendedName>
        <fullName evidence="2">histidine kinase</fullName>
        <ecNumber evidence="2">2.7.13.3</ecNumber>
    </recommendedName>
</protein>
<dbReference type="PANTHER" id="PTHR43065:SF42">
    <property type="entry name" value="TWO-COMPONENT SENSOR PPRA"/>
    <property type="match status" value="1"/>
</dbReference>
<dbReference type="InterPro" id="IPR036097">
    <property type="entry name" value="HisK_dim/P_sf"/>
</dbReference>
<dbReference type="Pfam" id="PF00512">
    <property type="entry name" value="HisKA"/>
    <property type="match status" value="1"/>
</dbReference>
<evidence type="ECO:0000256" key="4">
    <source>
        <dbReference type="PROSITE-ProRule" id="PRU00169"/>
    </source>
</evidence>
<dbReference type="SMART" id="SM00387">
    <property type="entry name" value="HATPase_c"/>
    <property type="match status" value="1"/>
</dbReference>
<evidence type="ECO:0000313" key="8">
    <source>
        <dbReference type="EMBL" id="SHG13757.1"/>
    </source>
</evidence>
<dbReference type="PANTHER" id="PTHR43065">
    <property type="entry name" value="SENSOR HISTIDINE KINASE"/>
    <property type="match status" value="1"/>
</dbReference>
<dbReference type="PROSITE" id="PS50110">
    <property type="entry name" value="RESPONSE_REGULATORY"/>
    <property type="match status" value="1"/>
</dbReference>
<evidence type="ECO:0000256" key="3">
    <source>
        <dbReference type="ARBA" id="ARBA00022553"/>
    </source>
</evidence>
<evidence type="ECO:0000256" key="1">
    <source>
        <dbReference type="ARBA" id="ARBA00000085"/>
    </source>
</evidence>
<dbReference type="PROSITE" id="PS50109">
    <property type="entry name" value="HIS_KIN"/>
    <property type="match status" value="1"/>
</dbReference>
<dbReference type="Pfam" id="PF00072">
    <property type="entry name" value="Response_reg"/>
    <property type="match status" value="1"/>
</dbReference>
<dbReference type="PRINTS" id="PR00344">
    <property type="entry name" value="BCTRLSENSOR"/>
</dbReference>
<keyword evidence="8" id="KW-0808">Transferase</keyword>
<keyword evidence="8" id="KW-0418">Kinase</keyword>
<keyword evidence="3 4" id="KW-0597">Phosphoprotein</keyword>
<name>A0A1M5HCV0_9BACT</name>
<organism evidence="8 9">
    <name type="scientific">Desulfacinum infernum DSM 9756</name>
    <dbReference type="NCBI Taxonomy" id="1121391"/>
    <lineage>
        <taxon>Bacteria</taxon>
        <taxon>Pseudomonadati</taxon>
        <taxon>Thermodesulfobacteriota</taxon>
        <taxon>Syntrophobacteria</taxon>
        <taxon>Syntrophobacterales</taxon>
        <taxon>Syntrophobacteraceae</taxon>
        <taxon>Desulfacinum</taxon>
    </lineage>
</organism>
<evidence type="ECO:0000256" key="2">
    <source>
        <dbReference type="ARBA" id="ARBA00012438"/>
    </source>
</evidence>
<dbReference type="Proteomes" id="UP000184076">
    <property type="component" value="Unassembled WGS sequence"/>
</dbReference>
<feature type="modified residue" description="4-aspartylphosphate" evidence="4">
    <location>
        <position position="475"/>
    </location>
</feature>
<comment type="catalytic activity">
    <reaction evidence="1">
        <text>ATP + protein L-histidine = ADP + protein N-phospho-L-histidine.</text>
        <dbReference type="EC" id="2.7.13.3"/>
    </reaction>
</comment>
<reference evidence="9" key="1">
    <citation type="submission" date="2016-11" db="EMBL/GenBank/DDBJ databases">
        <authorList>
            <person name="Varghese N."/>
            <person name="Submissions S."/>
        </authorList>
    </citation>
    <scope>NUCLEOTIDE SEQUENCE [LARGE SCALE GENOMIC DNA]</scope>
    <source>
        <strain evidence="9">DSM 9756</strain>
    </source>
</reference>
<dbReference type="SUPFAM" id="SSF55874">
    <property type="entry name" value="ATPase domain of HSP90 chaperone/DNA topoisomerase II/histidine kinase"/>
    <property type="match status" value="1"/>
</dbReference>
<dbReference type="InterPro" id="IPR003594">
    <property type="entry name" value="HATPase_dom"/>
</dbReference>
<proteinExistence type="predicted"/>
<dbReference type="EMBL" id="FQVB01000044">
    <property type="protein sequence ID" value="SHG13757.1"/>
    <property type="molecule type" value="Genomic_DNA"/>
</dbReference>
<sequence length="539" mass="59518">MHAVVRSDRTRVVERGFMRKKPRTPAPSEVPPPSNISSGPLDFISQEWVAETISGLLNVGVAVVSKEYKVLWSNRVLKDLFGEPGTMPCHLFYNQATSPCPGCGVKEIFERGGGNVVHKQTGLDAQGDPVYSEIIATPIRNEKGEISAVLELVIPITEKVLAQERNKRLHERLERAQKMDAVATLAGGIAHKFNNLLTILLGHLELMGFRSPPDEMQAHSMDQMRDACLQMRDLTAQLLAYARGGKYQVEKRRLGEFLEEVLPKLRYHVAPTVRLDLQVEPGGWKVEGDFSQLQMVLSALLANAGEAVSDHGNILVRCRNETLGPAEASAAGNLPPGPYVHVSVQDDGEGMDETTRRRAFEPFYSTRFQGRGLGLAAAYGIVRNHNGAISLESSPGEGTTVHVYLPAADAPVEAGKVPQASGSAVLFIEDEPLVRQIAESILEELGYEAVFADDAAQALEILAQSRTRFDWIFMDMILPDMHGRELFRRIRALLPESRIIVCSGSLPKRTFGSCWTQGPWPIFKSPSRPRICKRPYRKA</sequence>
<dbReference type="Gene3D" id="3.40.50.2300">
    <property type="match status" value="1"/>
</dbReference>
<dbReference type="GO" id="GO:0000155">
    <property type="term" value="F:phosphorelay sensor kinase activity"/>
    <property type="evidence" value="ECO:0007669"/>
    <property type="project" value="InterPro"/>
</dbReference>
<dbReference type="Gene3D" id="3.30.450.20">
    <property type="entry name" value="PAS domain"/>
    <property type="match status" value="1"/>
</dbReference>
<feature type="domain" description="Histidine kinase" evidence="6">
    <location>
        <begin position="188"/>
        <end position="409"/>
    </location>
</feature>
<keyword evidence="9" id="KW-1185">Reference proteome</keyword>
<dbReference type="InterPro" id="IPR011006">
    <property type="entry name" value="CheY-like_superfamily"/>
</dbReference>
<dbReference type="SUPFAM" id="SSF47384">
    <property type="entry name" value="Homodimeric domain of signal transducing histidine kinase"/>
    <property type="match status" value="1"/>
</dbReference>
<dbReference type="STRING" id="1121391.SAMN02745206_03332"/>
<dbReference type="Pfam" id="PF02518">
    <property type="entry name" value="HATPase_c"/>
    <property type="match status" value="1"/>
</dbReference>
<dbReference type="InterPro" id="IPR005467">
    <property type="entry name" value="His_kinase_dom"/>
</dbReference>
<dbReference type="CDD" id="cd00156">
    <property type="entry name" value="REC"/>
    <property type="match status" value="1"/>
</dbReference>
<feature type="domain" description="Response regulatory" evidence="7">
    <location>
        <begin position="424"/>
        <end position="539"/>
    </location>
</feature>
<evidence type="ECO:0000259" key="7">
    <source>
        <dbReference type="PROSITE" id="PS50110"/>
    </source>
</evidence>
<dbReference type="CDD" id="cd00082">
    <property type="entry name" value="HisKA"/>
    <property type="match status" value="1"/>
</dbReference>
<accession>A0A1M5HCV0</accession>
<evidence type="ECO:0000313" key="9">
    <source>
        <dbReference type="Proteomes" id="UP000184076"/>
    </source>
</evidence>
<dbReference type="InterPro" id="IPR001789">
    <property type="entry name" value="Sig_transdc_resp-reg_receiver"/>
</dbReference>
<dbReference type="OrthoDB" id="5389345at2"/>
<gene>
    <name evidence="8" type="ORF">SAMN02745206_03332</name>
</gene>